<dbReference type="EMBL" id="CAXITT010000025">
    <property type="protein sequence ID" value="CAL1527971.1"/>
    <property type="molecule type" value="Genomic_DNA"/>
</dbReference>
<evidence type="ECO:0000313" key="2">
    <source>
        <dbReference type="EMBL" id="CAL1527971.1"/>
    </source>
</evidence>
<keyword evidence="1" id="KW-1133">Transmembrane helix</keyword>
<organism evidence="2 3">
    <name type="scientific">Lymnaea stagnalis</name>
    <name type="common">Great pond snail</name>
    <name type="synonym">Helix stagnalis</name>
    <dbReference type="NCBI Taxonomy" id="6523"/>
    <lineage>
        <taxon>Eukaryota</taxon>
        <taxon>Metazoa</taxon>
        <taxon>Spiralia</taxon>
        <taxon>Lophotrochozoa</taxon>
        <taxon>Mollusca</taxon>
        <taxon>Gastropoda</taxon>
        <taxon>Heterobranchia</taxon>
        <taxon>Euthyneura</taxon>
        <taxon>Panpulmonata</taxon>
        <taxon>Hygrophila</taxon>
        <taxon>Lymnaeoidea</taxon>
        <taxon>Lymnaeidae</taxon>
        <taxon>Lymnaea</taxon>
    </lineage>
</organism>
<keyword evidence="1" id="KW-0812">Transmembrane</keyword>
<name>A0AAV2H2U5_LYMST</name>
<proteinExistence type="predicted"/>
<feature type="transmembrane region" description="Helical" evidence="1">
    <location>
        <begin position="208"/>
        <end position="225"/>
    </location>
</feature>
<sequence length="229" mass="26488">MEPKTPSLLIRRRSVHYLQPLHIPPYDKSEPVRHISIRNLDIVYNKQLVIDEGCELFNNFIVEQVQKNAKENLLEVLTIIPQGYKHLKWAKDAASLRIMANKLLATCDRKKIKEDATKMDADISKDQYIRKLENLLQDGEITANKILLLFFFCSDAAVHALPLSWERFSQIFQWSILFISEHVCLFVYDTGGWSKAFPASMKTSNSQVWLASAGFIFIILCSFIRRKNV</sequence>
<dbReference type="Gene3D" id="1.10.437.10">
    <property type="entry name" value="Blc2-like"/>
    <property type="match status" value="1"/>
</dbReference>
<protein>
    <submittedName>
        <fullName evidence="2">Uncharacterized protein</fullName>
    </submittedName>
</protein>
<dbReference type="GO" id="GO:0042981">
    <property type="term" value="P:regulation of apoptotic process"/>
    <property type="evidence" value="ECO:0007669"/>
    <property type="project" value="InterPro"/>
</dbReference>
<dbReference type="Proteomes" id="UP001497497">
    <property type="component" value="Unassembled WGS sequence"/>
</dbReference>
<keyword evidence="3" id="KW-1185">Reference proteome</keyword>
<reference evidence="2 3" key="1">
    <citation type="submission" date="2024-04" db="EMBL/GenBank/DDBJ databases">
        <authorList>
            <consortium name="Genoscope - CEA"/>
            <person name="William W."/>
        </authorList>
    </citation>
    <scope>NUCLEOTIDE SEQUENCE [LARGE SCALE GENOMIC DNA]</scope>
</reference>
<gene>
    <name evidence="2" type="ORF">GSLYS_00002141001</name>
</gene>
<dbReference type="InterPro" id="IPR036834">
    <property type="entry name" value="Bcl-2-like_sf"/>
</dbReference>
<dbReference type="SUPFAM" id="SSF56854">
    <property type="entry name" value="Bcl-2 inhibitors of programmed cell death"/>
    <property type="match status" value="1"/>
</dbReference>
<evidence type="ECO:0000256" key="1">
    <source>
        <dbReference type="SAM" id="Phobius"/>
    </source>
</evidence>
<accession>A0AAV2H2U5</accession>
<evidence type="ECO:0000313" key="3">
    <source>
        <dbReference type="Proteomes" id="UP001497497"/>
    </source>
</evidence>
<comment type="caution">
    <text evidence="2">The sequence shown here is derived from an EMBL/GenBank/DDBJ whole genome shotgun (WGS) entry which is preliminary data.</text>
</comment>
<keyword evidence="1" id="KW-0472">Membrane</keyword>
<dbReference type="AlphaFoldDB" id="A0AAV2H2U5"/>